<dbReference type="KEGG" id="clus:A9F13_01g08668"/>
<dbReference type="PANTHER" id="PTHR28063">
    <property type="entry name" value="RNA POLYMERASE II NUCLEAR LOCALIZATION PROTEIN IWR1"/>
    <property type="match status" value="1"/>
</dbReference>
<comment type="caution">
    <text evidence="4">The sequence shown here is derived from an EMBL/GenBank/DDBJ whole genome shotgun (WGS) entry which is preliminary data.</text>
</comment>
<reference evidence="4 5" key="1">
    <citation type="submission" date="2017-04" db="EMBL/GenBank/DDBJ databases">
        <title>Draft genome of the yeast Clavispora lusitaniae type strain CBS 6936.</title>
        <authorList>
            <person name="Durrens P."/>
            <person name="Klopp C."/>
            <person name="Biteau N."/>
            <person name="Fitton-Ouhabi V."/>
            <person name="Dementhon K."/>
            <person name="Accoceberry I."/>
            <person name="Sherman D.J."/>
            <person name="Noel T."/>
        </authorList>
    </citation>
    <scope>NUCLEOTIDE SEQUENCE [LARGE SCALE GENOMIC DNA]</scope>
    <source>
        <strain evidence="4 5">CBS 6936</strain>
    </source>
</reference>
<feature type="compositionally biased region" description="Acidic residues" evidence="2">
    <location>
        <begin position="213"/>
        <end position="238"/>
    </location>
</feature>
<comment type="similarity">
    <text evidence="1">Belongs to the IWR1/SLC7A6OS family.</text>
</comment>
<organism evidence="4 5">
    <name type="scientific">Clavispora lusitaniae</name>
    <name type="common">Candida lusitaniae</name>
    <dbReference type="NCBI Taxonomy" id="36911"/>
    <lineage>
        <taxon>Eukaryota</taxon>
        <taxon>Fungi</taxon>
        <taxon>Dikarya</taxon>
        <taxon>Ascomycota</taxon>
        <taxon>Saccharomycotina</taxon>
        <taxon>Pichiomycetes</taxon>
        <taxon>Metschnikowiaceae</taxon>
        <taxon>Clavispora</taxon>
    </lineage>
</organism>
<evidence type="ECO:0000259" key="3">
    <source>
        <dbReference type="Pfam" id="PF08574"/>
    </source>
</evidence>
<dbReference type="InterPro" id="IPR040150">
    <property type="entry name" value="Iwr1"/>
</dbReference>
<evidence type="ECO:0000256" key="1">
    <source>
        <dbReference type="ARBA" id="ARBA00010218"/>
    </source>
</evidence>
<dbReference type="Pfam" id="PF08574">
    <property type="entry name" value="Iwr1"/>
    <property type="match status" value="1"/>
</dbReference>
<dbReference type="InterPro" id="IPR013883">
    <property type="entry name" value="TF_Iwr1_dom"/>
</dbReference>
<feature type="region of interest" description="Disordered" evidence="2">
    <location>
        <begin position="189"/>
        <end position="238"/>
    </location>
</feature>
<proteinExistence type="inferred from homology"/>
<protein>
    <submittedName>
        <fullName evidence="4">RNA polymerase II nuclear localization protein</fullName>
    </submittedName>
</protein>
<sequence length="323" mass="36488">MPEPPQILRIKRKRGQDPLQALILGAASKRVKSSSDQKSYYFQLNRTDQAHSDADVSGSVLFESAASGSGRHFVIPKRPNDADTVIPHELADMVDTFLHVEDQPTRRKRRGRSKTESPEEDPGASGPPAETKGAAPDPTSNVSELSEFSNDYVFDVYTLSEPLTSQNFPQSEIGYIKFFDDKDYNLMNSDDSAESAHSDDEDSNAESFYQNDYPEDEDAGAFSETYDDESDNDEDEDNIGPVILESAEAFEGNAYLRGQEQAEGQFDDLYDEFFGDSEQPVDFLAETNDDYERQNFFKDEEDDELAQHRDRIFGRLQKMIDEK</sequence>
<name>A0AA91Q584_CLALS</name>
<dbReference type="EMBL" id="LYUB02000001">
    <property type="protein sequence ID" value="OVF11362.1"/>
    <property type="molecule type" value="Genomic_DNA"/>
</dbReference>
<gene>
    <name evidence="4" type="ORF">A9F13_01g08668</name>
</gene>
<dbReference type="GO" id="GO:0006606">
    <property type="term" value="P:protein import into nucleus"/>
    <property type="evidence" value="ECO:0007669"/>
    <property type="project" value="InterPro"/>
</dbReference>
<feature type="region of interest" description="Disordered" evidence="2">
    <location>
        <begin position="97"/>
        <end position="146"/>
    </location>
</feature>
<dbReference type="PANTHER" id="PTHR28063:SF1">
    <property type="entry name" value="RNA POLYMERASE II NUCLEAR LOCALIZATION PROTEIN IWR1"/>
    <property type="match status" value="1"/>
</dbReference>
<evidence type="ECO:0000313" key="4">
    <source>
        <dbReference type="EMBL" id="OVF11362.1"/>
    </source>
</evidence>
<dbReference type="AlphaFoldDB" id="A0AA91Q584"/>
<feature type="domain" description="Transcription factor Iwr1" evidence="3">
    <location>
        <begin position="150"/>
        <end position="217"/>
    </location>
</feature>
<accession>A0AA91Q584</accession>
<dbReference type="Proteomes" id="UP000195602">
    <property type="component" value="Unassembled WGS sequence"/>
</dbReference>
<dbReference type="GO" id="GO:0005737">
    <property type="term" value="C:cytoplasm"/>
    <property type="evidence" value="ECO:0007669"/>
    <property type="project" value="TreeGrafter"/>
</dbReference>
<evidence type="ECO:0000256" key="2">
    <source>
        <dbReference type="SAM" id="MobiDB-lite"/>
    </source>
</evidence>
<evidence type="ECO:0000313" key="5">
    <source>
        <dbReference type="Proteomes" id="UP000195602"/>
    </source>
</evidence>